<feature type="domain" description="Reverse transcriptase" evidence="1">
    <location>
        <begin position="6"/>
        <end position="108"/>
    </location>
</feature>
<dbReference type="Gene3D" id="3.30.70.270">
    <property type="match status" value="2"/>
</dbReference>
<dbReference type="Gene3D" id="3.10.10.10">
    <property type="entry name" value="HIV Type 1 Reverse Transcriptase, subunit A, domain 1"/>
    <property type="match status" value="1"/>
</dbReference>
<dbReference type="SUPFAM" id="SSF56672">
    <property type="entry name" value="DNA/RNA polymerases"/>
    <property type="match status" value="1"/>
</dbReference>
<dbReference type="AlphaFoldDB" id="A0AAE0BVA6"/>
<dbReference type="Proteomes" id="UP001190700">
    <property type="component" value="Unassembled WGS sequence"/>
</dbReference>
<dbReference type="CDD" id="cd01647">
    <property type="entry name" value="RT_LTR"/>
    <property type="match status" value="1"/>
</dbReference>
<dbReference type="EMBL" id="LGRX02035192">
    <property type="protein sequence ID" value="KAK3235935.1"/>
    <property type="molecule type" value="Genomic_DNA"/>
</dbReference>
<comment type="caution">
    <text evidence="3">The sequence shown here is derived from an EMBL/GenBank/DDBJ whole genome shotgun (WGS) entry which is preliminary data.</text>
</comment>
<dbReference type="PANTHER" id="PTHR33064:SF37">
    <property type="entry name" value="RIBONUCLEASE H"/>
    <property type="match status" value="1"/>
</dbReference>
<dbReference type="EMBL" id="LGRX02032857">
    <property type="protein sequence ID" value="KAK3243431.1"/>
    <property type="molecule type" value="Genomic_DNA"/>
</dbReference>
<dbReference type="InterPro" id="IPR051320">
    <property type="entry name" value="Viral_Replic_Matur_Polypro"/>
</dbReference>
<accession>A0AAE0BVA6</accession>
<dbReference type="PANTHER" id="PTHR33064">
    <property type="entry name" value="POL PROTEIN"/>
    <property type="match status" value="1"/>
</dbReference>
<keyword evidence="4" id="KW-1185">Reference proteome</keyword>
<proteinExistence type="predicted"/>
<evidence type="ECO:0000313" key="3">
    <source>
        <dbReference type="EMBL" id="KAK3243431.1"/>
    </source>
</evidence>
<dbReference type="InterPro" id="IPR043128">
    <property type="entry name" value="Rev_trsase/Diguanyl_cyclase"/>
</dbReference>
<evidence type="ECO:0000259" key="1">
    <source>
        <dbReference type="Pfam" id="PF00078"/>
    </source>
</evidence>
<protein>
    <recommendedName>
        <fullName evidence="1">Reverse transcriptase domain-containing protein</fullName>
    </recommendedName>
</protein>
<reference evidence="3" key="2">
    <citation type="submission" date="2023-06" db="EMBL/GenBank/DDBJ databases">
        <title>Long-read-based genome assembly of the green algal bacterivore Cymbomonas tetramitiformis.</title>
        <authorList>
            <person name="Gyaltshen Y."/>
            <person name="Rozenberg A."/>
            <person name="Paasch A."/>
            <person name="Burns J.A."/>
            <person name="Warring S."/>
            <person name="Larson R."/>
            <person name="Maurer-Alcala X."/>
            <person name="Dacks J."/>
            <person name="Kim E."/>
        </authorList>
    </citation>
    <scope>NUCLEOTIDE SEQUENCE</scope>
    <source>
        <strain evidence="3">PLY_AMNH</strain>
    </source>
</reference>
<evidence type="ECO:0000313" key="2">
    <source>
        <dbReference type="EMBL" id="KAK3235935.1"/>
    </source>
</evidence>
<reference evidence="3 4" key="1">
    <citation type="journal article" date="2015" name="Genome Biol. Evol.">
        <title>Comparative Genomics of a Bacterivorous Green Alga Reveals Evolutionary Causalities and Consequences of Phago-Mixotrophic Mode of Nutrition.</title>
        <authorList>
            <person name="Burns J.A."/>
            <person name="Paasch A."/>
            <person name="Narechania A."/>
            <person name="Kim E."/>
        </authorList>
    </citation>
    <scope>NUCLEOTIDE SEQUENCE [LARGE SCALE GENOMIC DNA]</scope>
    <source>
        <strain evidence="3">PLY_AMNH</strain>
    </source>
</reference>
<dbReference type="Pfam" id="PF00078">
    <property type="entry name" value="RVT_1"/>
    <property type="match status" value="1"/>
</dbReference>
<dbReference type="InterPro" id="IPR000477">
    <property type="entry name" value="RT_dom"/>
</dbReference>
<dbReference type="InterPro" id="IPR043502">
    <property type="entry name" value="DNA/RNA_pol_sf"/>
</dbReference>
<name>A0AAE0BVA6_9CHLO</name>
<dbReference type="FunFam" id="3.30.70.270:FF:000020">
    <property type="entry name" value="Transposon Tf2-6 polyprotein-like Protein"/>
    <property type="match status" value="1"/>
</dbReference>
<organism evidence="3 4">
    <name type="scientific">Cymbomonas tetramitiformis</name>
    <dbReference type="NCBI Taxonomy" id="36881"/>
    <lineage>
        <taxon>Eukaryota</taxon>
        <taxon>Viridiplantae</taxon>
        <taxon>Chlorophyta</taxon>
        <taxon>Pyramimonadophyceae</taxon>
        <taxon>Pyramimonadales</taxon>
        <taxon>Pyramimonadaceae</taxon>
        <taxon>Cymbomonas</taxon>
    </lineage>
</organism>
<evidence type="ECO:0000313" key="4">
    <source>
        <dbReference type="Proteomes" id="UP001190700"/>
    </source>
</evidence>
<gene>
    <name evidence="3" type="ORF">CYMTET_46916</name>
    <name evidence="2" type="ORF">CYMTET_53897</name>
</gene>
<sequence length="227" mass="25818">MIKDRYPLPDVQSLIDDLHGATIFFTADALWGFWQVPMEPDAMERTAMTTPFGAYEWLGVPMGLSNSPFCWQRMMQSYLGHLPFVRVFVDDIMFFSSNPTEHPGHLKQEDRARDADKTAAVKDWPKFETVKHVRQFLGLACFYRRYIQGFSDLAHPLTKLTKNLVPWEWDLDQERAFERLKTALTTAPTLILPDQKAAHDRADGCQCSGASWGVDAGPGEGTASYRL</sequence>